<keyword evidence="1" id="KW-0732">Signal</keyword>
<dbReference type="EMBL" id="KT601739">
    <property type="protein sequence ID" value="ALJ99981.1"/>
    <property type="molecule type" value="mRNA"/>
</dbReference>
<name>A0A0U2PLB1_ASTRU</name>
<feature type="signal peptide" evidence="1">
    <location>
        <begin position="1"/>
        <end position="24"/>
    </location>
</feature>
<sequence>MHIQAMTSFVVAFILVSLTSGSFGWQTTDEENYDVKMVGYPNLFHHHSALDVPITSEEVAELDNRIPLQRLALRLLEANKEGAAFRRDTRNPHYFPSKPTCHGNSCNQRGWKRSLAPTGGNGEEFRRDLRQRYSPRKPTCQGNTCNQRGWKRSWATK</sequence>
<accession>A0A0U2PLB1</accession>
<feature type="chain" id="PRO_5006831780" evidence="1">
    <location>
        <begin position="25"/>
        <end position="157"/>
    </location>
</feature>
<protein>
    <submittedName>
        <fullName evidence="2">Arnp22</fullName>
    </submittedName>
</protein>
<reference evidence="2" key="1">
    <citation type="submission" date="2015-08" db="EMBL/GenBank/DDBJ databases">
        <authorList>
            <person name="Babu N.S."/>
            <person name="Beckwith C.J."/>
            <person name="Beseler K.G."/>
            <person name="Brison A."/>
            <person name="Carone J.V."/>
            <person name="Caskin T.P."/>
            <person name="Diamond M."/>
            <person name="Durham M.E."/>
            <person name="Foxe J.M."/>
            <person name="Go M."/>
            <person name="Henderson B.A."/>
            <person name="Jones I.B."/>
            <person name="McGettigan J.A."/>
            <person name="Micheletti S.J."/>
            <person name="Nasrallah M.E."/>
            <person name="Ortiz D."/>
            <person name="Piller C.R."/>
            <person name="Privatt S.R."/>
            <person name="Schneider S.L."/>
            <person name="Sharp S."/>
            <person name="Smith T.C."/>
            <person name="Stanton J.D."/>
            <person name="Ullery H.E."/>
            <person name="Wilson R.J."/>
            <person name="Serrano M.G."/>
            <person name="Buck G."/>
            <person name="Lee V."/>
            <person name="Wang Y."/>
            <person name="Carvalho R."/>
            <person name="Voegtly L."/>
            <person name="Shi R."/>
            <person name="Duckworth R."/>
            <person name="Johnson A."/>
            <person name="Loviza R."/>
            <person name="Walstead R."/>
            <person name="Shah Z."/>
            <person name="Kiflezghi M."/>
            <person name="Wade K."/>
            <person name="Ball S.L."/>
            <person name="Bradley K.W."/>
            <person name="Asai D.J."/>
            <person name="Bowman C.A."/>
            <person name="Russell D.A."/>
            <person name="Pope W.H."/>
            <person name="Jacobs-Sera D."/>
            <person name="Hendrix R.W."/>
            <person name="Hatfull G.F."/>
        </authorList>
    </citation>
    <scope>NUCLEOTIDE SEQUENCE</scope>
    <source>
        <tissue evidence="2">Radial nerve</tissue>
    </source>
</reference>
<proteinExistence type="evidence at transcript level"/>
<evidence type="ECO:0000256" key="1">
    <source>
        <dbReference type="SAM" id="SignalP"/>
    </source>
</evidence>
<evidence type="ECO:0000313" key="2">
    <source>
        <dbReference type="EMBL" id="ALJ99981.1"/>
    </source>
</evidence>
<dbReference type="AlphaFoldDB" id="A0A0U2PLB1"/>
<organism evidence="2">
    <name type="scientific">Asterias rubens</name>
    <name type="common">Common European starfish</name>
    <name type="synonym">Asterias vulgaris</name>
    <dbReference type="NCBI Taxonomy" id="7604"/>
    <lineage>
        <taxon>Eukaryota</taxon>
        <taxon>Metazoa</taxon>
        <taxon>Echinodermata</taxon>
        <taxon>Eleutherozoa</taxon>
        <taxon>Asterozoa</taxon>
        <taxon>Asteroidea</taxon>
        <taxon>Forcipulatacea</taxon>
        <taxon>Forcipulatida</taxon>
        <taxon>Asteriidae</taxon>
        <taxon>Asterias</taxon>
    </lineage>
</organism>